<accession>A0A1W2H839</accession>
<proteinExistence type="predicted"/>
<protein>
    <submittedName>
        <fullName evidence="1">Uncharacterized protein</fullName>
    </submittedName>
</protein>
<dbReference type="AlphaFoldDB" id="A0A1W2H839"/>
<dbReference type="Proteomes" id="UP000192333">
    <property type="component" value="Chromosome I"/>
</dbReference>
<evidence type="ECO:0000313" key="2">
    <source>
        <dbReference type="Proteomes" id="UP000192333"/>
    </source>
</evidence>
<evidence type="ECO:0000313" key="1">
    <source>
        <dbReference type="EMBL" id="SMD44798.1"/>
    </source>
</evidence>
<gene>
    <name evidence="1" type="ORF">SAMN00777080_3432</name>
</gene>
<keyword evidence="2" id="KW-1185">Reference proteome</keyword>
<reference evidence="2" key="1">
    <citation type="submission" date="2017-04" db="EMBL/GenBank/DDBJ databases">
        <authorList>
            <person name="Varghese N."/>
            <person name="Submissions S."/>
        </authorList>
    </citation>
    <scope>NUCLEOTIDE SEQUENCE [LARGE SCALE GENOMIC DNA]</scope>
    <source>
        <strain evidence="2">DSM 16537</strain>
    </source>
</reference>
<dbReference type="EMBL" id="LT838813">
    <property type="protein sequence ID" value="SMD44798.1"/>
    <property type="molecule type" value="Genomic_DNA"/>
</dbReference>
<name>A0A1W2H839_9BACT</name>
<organism evidence="1 2">
    <name type="scientific">Aquiflexum balticum DSM 16537</name>
    <dbReference type="NCBI Taxonomy" id="758820"/>
    <lineage>
        <taxon>Bacteria</taxon>
        <taxon>Pseudomonadati</taxon>
        <taxon>Bacteroidota</taxon>
        <taxon>Cytophagia</taxon>
        <taxon>Cytophagales</taxon>
        <taxon>Cyclobacteriaceae</taxon>
        <taxon>Aquiflexum</taxon>
    </lineage>
</organism>
<dbReference type="STRING" id="758820.SAMN00777080_3432"/>
<sequence>MEQRILTTISNSNSSSLEKYRIGLEYQNPIQSEQIYIHSSATIFDIIFERKPKNPI</sequence>